<keyword evidence="2" id="KW-1185">Reference proteome</keyword>
<name>A0ABR2HD25_9EUKA</name>
<proteinExistence type="predicted"/>
<organism evidence="1 2">
    <name type="scientific">Tritrichomonas musculus</name>
    <dbReference type="NCBI Taxonomy" id="1915356"/>
    <lineage>
        <taxon>Eukaryota</taxon>
        <taxon>Metamonada</taxon>
        <taxon>Parabasalia</taxon>
        <taxon>Tritrichomonadida</taxon>
        <taxon>Tritrichomonadidae</taxon>
        <taxon>Tritrichomonas</taxon>
    </lineage>
</organism>
<comment type="caution">
    <text evidence="1">The sequence shown here is derived from an EMBL/GenBank/DDBJ whole genome shotgun (WGS) entry which is preliminary data.</text>
</comment>
<evidence type="ECO:0000313" key="1">
    <source>
        <dbReference type="EMBL" id="KAK8844935.1"/>
    </source>
</evidence>
<sequence length="169" mass="20014">MCTVAPLLNVVNPNFYFSKYIEVEEKNKLTQDLNNLEEHVKLLFIDEMLFLSSNYTLIQDVDGTKNLKETQEEFHKKYFGEKLCILKFNDLNGAEKDIKEKQVVNHYSNCKEINDKFESEAIYKLKFAICKNRVFAFIGEEAITFSINEQNVKKADPNHFQRFKRTKFY</sequence>
<evidence type="ECO:0000313" key="2">
    <source>
        <dbReference type="Proteomes" id="UP001470230"/>
    </source>
</evidence>
<reference evidence="1 2" key="1">
    <citation type="submission" date="2024-04" db="EMBL/GenBank/DDBJ databases">
        <title>Tritrichomonas musculus Genome.</title>
        <authorList>
            <person name="Alves-Ferreira E."/>
            <person name="Grigg M."/>
            <person name="Lorenzi H."/>
            <person name="Galac M."/>
        </authorList>
    </citation>
    <scope>NUCLEOTIDE SEQUENCE [LARGE SCALE GENOMIC DNA]</scope>
    <source>
        <strain evidence="1 2">EAF2021</strain>
    </source>
</reference>
<dbReference type="EMBL" id="JAPFFF010000031">
    <property type="protein sequence ID" value="KAK8844935.1"/>
    <property type="molecule type" value="Genomic_DNA"/>
</dbReference>
<gene>
    <name evidence="1" type="ORF">M9Y10_021108</name>
</gene>
<dbReference type="Proteomes" id="UP001470230">
    <property type="component" value="Unassembled WGS sequence"/>
</dbReference>
<protein>
    <submittedName>
        <fullName evidence="1">Uncharacterized protein</fullName>
    </submittedName>
</protein>
<accession>A0ABR2HD25</accession>